<dbReference type="SMART" id="SM00724">
    <property type="entry name" value="TLC"/>
    <property type="match status" value="1"/>
</dbReference>
<proteinExistence type="predicted"/>
<dbReference type="Proteomes" id="UP001489004">
    <property type="component" value="Unassembled WGS sequence"/>
</dbReference>
<evidence type="ECO:0000313" key="9">
    <source>
        <dbReference type="Proteomes" id="UP001489004"/>
    </source>
</evidence>
<dbReference type="PANTHER" id="PTHR31766:SF2">
    <property type="entry name" value="GLABROUS1 ENHANCER-BINDING PROTEIN-LIKE 2"/>
    <property type="match status" value="1"/>
</dbReference>
<evidence type="ECO:0000256" key="4">
    <source>
        <dbReference type="ARBA" id="ARBA00023136"/>
    </source>
</evidence>
<comment type="subcellular location">
    <subcellularLocation>
        <location evidence="1">Membrane</location>
        <topology evidence="1">Multi-pass membrane protein</topology>
    </subcellularLocation>
</comment>
<feature type="transmembrane region" description="Helical" evidence="6">
    <location>
        <begin position="129"/>
        <end position="148"/>
    </location>
</feature>
<feature type="transmembrane region" description="Helical" evidence="6">
    <location>
        <begin position="232"/>
        <end position="253"/>
    </location>
</feature>
<protein>
    <recommendedName>
        <fullName evidence="7">TLC domain-containing protein</fullName>
    </recommendedName>
</protein>
<dbReference type="AlphaFoldDB" id="A0AAW1PUF4"/>
<name>A0AAW1PUF4_9CHLO</name>
<sequence length="278" mass="31107">MALSMFNSVEEFENWMEPATQKVVEYTGEHLKYLPFFFAVFAAIYFAAHIGWGMYGLKGRKKANLASCCMSLLHGSVTSASAAWQIYSHLPFSLDAPNNAAQDILMQFSTAYMLADEFLFLLPCTPDDYLFIFHHVVTVGYMLSSLFLRRGGLSCLILMFMGEITSPVQNTWFIGRDLRGTSKVANTVYELMSPPYTYIYLFVRSGVAPPLIAWFAWRLVTLGGPLPASVRYTWAFCAVLATTGSQIWSMKLFKGLQRHMAKGEPATEASGKAAQKEL</sequence>
<accession>A0AAW1PUF4</accession>
<evidence type="ECO:0000256" key="5">
    <source>
        <dbReference type="PROSITE-ProRule" id="PRU00205"/>
    </source>
</evidence>
<feature type="transmembrane region" description="Helical" evidence="6">
    <location>
        <begin position="33"/>
        <end position="52"/>
    </location>
</feature>
<keyword evidence="9" id="KW-1185">Reference proteome</keyword>
<keyword evidence="2 5" id="KW-0812">Transmembrane</keyword>
<dbReference type="EMBL" id="JALJOR010000008">
    <property type="protein sequence ID" value="KAK9813156.1"/>
    <property type="molecule type" value="Genomic_DNA"/>
</dbReference>
<dbReference type="InterPro" id="IPR040327">
    <property type="entry name" value="At5g14285-like"/>
</dbReference>
<evidence type="ECO:0000256" key="6">
    <source>
        <dbReference type="SAM" id="Phobius"/>
    </source>
</evidence>
<reference evidence="8 9" key="1">
    <citation type="journal article" date="2024" name="Nat. Commun.">
        <title>Phylogenomics reveals the evolutionary origins of lichenization in chlorophyte algae.</title>
        <authorList>
            <person name="Puginier C."/>
            <person name="Libourel C."/>
            <person name="Otte J."/>
            <person name="Skaloud P."/>
            <person name="Haon M."/>
            <person name="Grisel S."/>
            <person name="Petersen M."/>
            <person name="Berrin J.G."/>
            <person name="Delaux P.M."/>
            <person name="Dal Grande F."/>
            <person name="Keller J."/>
        </authorList>
    </citation>
    <scope>NUCLEOTIDE SEQUENCE [LARGE SCALE GENOMIC DNA]</scope>
    <source>
        <strain evidence="8 9">SAG 2043</strain>
    </source>
</reference>
<feature type="transmembrane region" description="Helical" evidence="6">
    <location>
        <begin position="64"/>
        <end position="87"/>
    </location>
</feature>
<organism evidence="8 9">
    <name type="scientific">[Myrmecia] bisecta</name>
    <dbReference type="NCBI Taxonomy" id="41462"/>
    <lineage>
        <taxon>Eukaryota</taxon>
        <taxon>Viridiplantae</taxon>
        <taxon>Chlorophyta</taxon>
        <taxon>core chlorophytes</taxon>
        <taxon>Trebouxiophyceae</taxon>
        <taxon>Trebouxiales</taxon>
        <taxon>Trebouxiaceae</taxon>
        <taxon>Myrmecia</taxon>
    </lineage>
</organism>
<feature type="domain" description="TLC" evidence="7">
    <location>
        <begin position="60"/>
        <end position="261"/>
    </location>
</feature>
<dbReference type="Pfam" id="PF03798">
    <property type="entry name" value="TRAM_LAG1_CLN8"/>
    <property type="match status" value="1"/>
</dbReference>
<dbReference type="PROSITE" id="PS50922">
    <property type="entry name" value="TLC"/>
    <property type="match status" value="1"/>
</dbReference>
<dbReference type="InterPro" id="IPR006634">
    <property type="entry name" value="TLC-dom"/>
</dbReference>
<dbReference type="GO" id="GO:0016020">
    <property type="term" value="C:membrane"/>
    <property type="evidence" value="ECO:0007669"/>
    <property type="project" value="UniProtKB-SubCell"/>
</dbReference>
<evidence type="ECO:0000259" key="7">
    <source>
        <dbReference type="PROSITE" id="PS50922"/>
    </source>
</evidence>
<keyword evidence="3 6" id="KW-1133">Transmembrane helix</keyword>
<evidence type="ECO:0000256" key="1">
    <source>
        <dbReference type="ARBA" id="ARBA00004141"/>
    </source>
</evidence>
<gene>
    <name evidence="8" type="ORF">WJX72_009945</name>
</gene>
<feature type="transmembrane region" description="Helical" evidence="6">
    <location>
        <begin position="198"/>
        <end position="220"/>
    </location>
</feature>
<evidence type="ECO:0000256" key="3">
    <source>
        <dbReference type="ARBA" id="ARBA00022989"/>
    </source>
</evidence>
<comment type="caution">
    <text evidence="8">The sequence shown here is derived from an EMBL/GenBank/DDBJ whole genome shotgun (WGS) entry which is preliminary data.</text>
</comment>
<evidence type="ECO:0000313" key="8">
    <source>
        <dbReference type="EMBL" id="KAK9813156.1"/>
    </source>
</evidence>
<keyword evidence="4 5" id="KW-0472">Membrane</keyword>
<evidence type="ECO:0000256" key="2">
    <source>
        <dbReference type="ARBA" id="ARBA00022692"/>
    </source>
</evidence>
<dbReference type="PANTHER" id="PTHR31766">
    <property type="entry name" value="GLABROUS1 ENHANCER-BINDING PROTEIN-LIKE 2"/>
    <property type="match status" value="1"/>
</dbReference>